<sequence length="353" mass="41051">MLITSILNITYIVRRSVSHNNHELIQTSLTTITSNTQITNSSNQTKSLNKNDDIFQETYKNILNSFTDNYMEISDKKNKSSNYCPAVPPDLQGPLNIKGLPENFSLLDKSSYHPKVQFGGRYQPKTCLARHKVALIVPYRERWEILGHFLFHTHTFLQRQQLDYRIFVCEQAYNNTFNKGIVMNGCFKEILKLEPNTSCFIMHDVDLLSIDDRNMYTCPKYPRHLSVAVDKFHFYLPYVELVGGVLAMRREHYLLVNGYSTNYWGWGGEDDDMYKRIINKQLTLDRPPASLARYKMLKHVHQKLNPSRMKVLRTAHNRIDSDGVNNVVYTLLNTSSYHLYTHMLIDVGQQPTS</sequence>
<name>A0A814MEE7_9BILA</name>
<dbReference type="PRINTS" id="PR02050">
    <property type="entry name" value="B14GALTRFASE"/>
</dbReference>
<dbReference type="GO" id="GO:0008378">
    <property type="term" value="F:galactosyltransferase activity"/>
    <property type="evidence" value="ECO:0007669"/>
    <property type="project" value="TreeGrafter"/>
</dbReference>
<comment type="similarity">
    <text evidence="3 11">Belongs to the glycosyltransferase 7 family.</text>
</comment>
<comment type="subcellular location">
    <subcellularLocation>
        <location evidence="1">Membrane</location>
        <topology evidence="1">Single-pass type II membrane protein</topology>
    </subcellularLocation>
</comment>
<dbReference type="InterPro" id="IPR027995">
    <property type="entry name" value="Galactosyl_T_N"/>
</dbReference>
<dbReference type="PANTHER" id="PTHR19300">
    <property type="entry name" value="BETA-1,4-GALACTOSYLTRANSFERASE"/>
    <property type="match status" value="1"/>
</dbReference>
<evidence type="ECO:0000313" key="14">
    <source>
        <dbReference type="EMBL" id="CAF1078539.1"/>
    </source>
</evidence>
<evidence type="ECO:0000256" key="3">
    <source>
        <dbReference type="ARBA" id="ARBA00005735"/>
    </source>
</evidence>
<protein>
    <recommendedName>
        <fullName evidence="11">Beta-1,4-galactosyltransferase</fullName>
        <ecNumber evidence="11">2.4.1.-</ecNumber>
    </recommendedName>
</protein>
<dbReference type="AlphaFoldDB" id="A0A814MEE7"/>
<evidence type="ECO:0000256" key="10">
    <source>
        <dbReference type="ARBA" id="ARBA00023180"/>
    </source>
</evidence>
<keyword evidence="8" id="KW-1133">Transmembrane helix</keyword>
<dbReference type="GO" id="GO:0006688">
    <property type="term" value="P:glycosphingolipid biosynthetic process"/>
    <property type="evidence" value="ECO:0007669"/>
    <property type="project" value="TreeGrafter"/>
</dbReference>
<dbReference type="Proteomes" id="UP000663844">
    <property type="component" value="Unassembled WGS sequence"/>
</dbReference>
<evidence type="ECO:0000256" key="6">
    <source>
        <dbReference type="ARBA" id="ARBA00022692"/>
    </source>
</evidence>
<evidence type="ECO:0000313" key="15">
    <source>
        <dbReference type="EMBL" id="CAF3611609.1"/>
    </source>
</evidence>
<evidence type="ECO:0000256" key="2">
    <source>
        <dbReference type="ARBA" id="ARBA00004922"/>
    </source>
</evidence>
<keyword evidence="5 11" id="KW-0808">Transferase</keyword>
<evidence type="ECO:0000313" key="16">
    <source>
        <dbReference type="Proteomes" id="UP000663845"/>
    </source>
</evidence>
<reference evidence="14" key="1">
    <citation type="submission" date="2021-02" db="EMBL/GenBank/DDBJ databases">
        <authorList>
            <person name="Nowell W R."/>
        </authorList>
    </citation>
    <scope>NUCLEOTIDE SEQUENCE</scope>
</reference>
<dbReference type="InterPro" id="IPR003859">
    <property type="entry name" value="Galactosyl_T"/>
</dbReference>
<keyword evidence="6" id="KW-0812">Transmembrane</keyword>
<dbReference type="Gene3D" id="3.90.550.10">
    <property type="entry name" value="Spore Coat Polysaccharide Biosynthesis Protein SpsA, Chain A"/>
    <property type="match status" value="1"/>
</dbReference>
<keyword evidence="10 11" id="KW-0325">Glycoprotein</keyword>
<dbReference type="SUPFAM" id="SSF53448">
    <property type="entry name" value="Nucleotide-diphospho-sugar transferases"/>
    <property type="match status" value="1"/>
</dbReference>
<organism evidence="14 16">
    <name type="scientific">Adineta steineri</name>
    <dbReference type="NCBI Taxonomy" id="433720"/>
    <lineage>
        <taxon>Eukaryota</taxon>
        <taxon>Metazoa</taxon>
        <taxon>Spiralia</taxon>
        <taxon>Gnathifera</taxon>
        <taxon>Rotifera</taxon>
        <taxon>Eurotatoria</taxon>
        <taxon>Bdelloidea</taxon>
        <taxon>Adinetida</taxon>
        <taxon>Adinetidae</taxon>
        <taxon>Adineta</taxon>
    </lineage>
</organism>
<gene>
    <name evidence="14" type="ORF">JYZ213_LOCUS20161</name>
    <name evidence="15" type="ORF">OXD698_LOCUS6952</name>
</gene>
<evidence type="ECO:0000256" key="5">
    <source>
        <dbReference type="ARBA" id="ARBA00022679"/>
    </source>
</evidence>
<feature type="domain" description="Galactosyltransferase N-terminal" evidence="13">
    <location>
        <begin position="84"/>
        <end position="219"/>
    </location>
</feature>
<keyword evidence="7 11" id="KW-0735">Signal-anchor</keyword>
<dbReference type="UniPathway" id="UPA00378"/>
<dbReference type="GO" id="GO:0016020">
    <property type="term" value="C:membrane"/>
    <property type="evidence" value="ECO:0007669"/>
    <property type="project" value="UniProtKB-SubCell"/>
</dbReference>
<dbReference type="InterPro" id="IPR029044">
    <property type="entry name" value="Nucleotide-diphossugar_trans"/>
</dbReference>
<comment type="pathway">
    <text evidence="2 11">Protein modification; protein glycosylation.</text>
</comment>
<proteinExistence type="inferred from homology"/>
<dbReference type="Pfam" id="PF13733">
    <property type="entry name" value="Glyco_transf_7N"/>
    <property type="match status" value="1"/>
</dbReference>
<accession>A0A814MEE7</accession>
<evidence type="ECO:0000256" key="9">
    <source>
        <dbReference type="ARBA" id="ARBA00023136"/>
    </source>
</evidence>
<comment type="function">
    <text evidence="11">Catalyses the transfer of galactose onto proteins or lipids.</text>
</comment>
<dbReference type="GO" id="GO:0033842">
    <property type="term" value="F:N-acetyl-beta-glucosaminyl-derivative 4-beta-N-acetylgalactosaminyltransferase activity"/>
    <property type="evidence" value="ECO:0007669"/>
    <property type="project" value="TreeGrafter"/>
</dbReference>
<dbReference type="GO" id="GO:0005975">
    <property type="term" value="P:carbohydrate metabolic process"/>
    <property type="evidence" value="ECO:0007669"/>
    <property type="project" value="InterPro"/>
</dbReference>
<keyword evidence="9" id="KW-0472">Membrane</keyword>
<evidence type="ECO:0000259" key="13">
    <source>
        <dbReference type="Pfam" id="PF13733"/>
    </source>
</evidence>
<dbReference type="InterPro" id="IPR027791">
    <property type="entry name" value="Galactosyl_T_C"/>
</dbReference>
<feature type="domain" description="Galactosyltransferase C-terminal" evidence="12">
    <location>
        <begin position="223"/>
        <end position="299"/>
    </location>
</feature>
<dbReference type="GO" id="GO:0005794">
    <property type="term" value="C:Golgi apparatus"/>
    <property type="evidence" value="ECO:0007669"/>
    <property type="project" value="TreeGrafter"/>
</dbReference>
<comment type="caution">
    <text evidence="14">The sequence shown here is derived from an EMBL/GenBank/DDBJ whole genome shotgun (WGS) entry which is preliminary data.</text>
</comment>
<dbReference type="CDD" id="cd00899">
    <property type="entry name" value="b4GalT"/>
    <property type="match status" value="1"/>
</dbReference>
<dbReference type="EMBL" id="CAJNOG010000210">
    <property type="protein sequence ID" value="CAF1078539.1"/>
    <property type="molecule type" value="Genomic_DNA"/>
</dbReference>
<evidence type="ECO:0000256" key="8">
    <source>
        <dbReference type="ARBA" id="ARBA00022989"/>
    </source>
</evidence>
<dbReference type="EMBL" id="CAJOAZ010000310">
    <property type="protein sequence ID" value="CAF3611609.1"/>
    <property type="molecule type" value="Genomic_DNA"/>
</dbReference>
<dbReference type="Pfam" id="PF02709">
    <property type="entry name" value="Glyco_transf_7C"/>
    <property type="match status" value="1"/>
</dbReference>
<dbReference type="Proteomes" id="UP000663845">
    <property type="component" value="Unassembled WGS sequence"/>
</dbReference>
<dbReference type="EC" id="2.4.1.-" evidence="11"/>
<evidence type="ECO:0000259" key="12">
    <source>
        <dbReference type="Pfam" id="PF02709"/>
    </source>
</evidence>
<evidence type="ECO:0000256" key="4">
    <source>
        <dbReference type="ARBA" id="ARBA00022676"/>
    </source>
</evidence>
<evidence type="ECO:0000256" key="7">
    <source>
        <dbReference type="ARBA" id="ARBA00022968"/>
    </source>
</evidence>
<evidence type="ECO:0000256" key="1">
    <source>
        <dbReference type="ARBA" id="ARBA00004606"/>
    </source>
</evidence>
<keyword evidence="4 11" id="KW-0328">Glycosyltransferase</keyword>
<dbReference type="PANTHER" id="PTHR19300:SF57">
    <property type="entry name" value="BETA-1,4-N-ACETYLGALACTOSAMINYLTRANSFERASE"/>
    <property type="match status" value="1"/>
</dbReference>
<evidence type="ECO:0000256" key="11">
    <source>
        <dbReference type="RuleBase" id="RU368121"/>
    </source>
</evidence>